<protein>
    <submittedName>
        <fullName evidence="1">Uncharacterized protein</fullName>
    </submittedName>
</protein>
<accession>A0A449B7B1</accession>
<dbReference type="Proteomes" id="UP000289497">
    <property type="component" value="Chromosome"/>
</dbReference>
<evidence type="ECO:0000313" key="2">
    <source>
        <dbReference type="Proteomes" id="UP000289497"/>
    </source>
</evidence>
<evidence type="ECO:0000313" key="1">
    <source>
        <dbReference type="EMBL" id="VEU76472.1"/>
    </source>
</evidence>
<gene>
    <name evidence="1" type="ORF">NCTC10179_00658</name>
</gene>
<dbReference type="EMBL" id="LR215039">
    <property type="protein sequence ID" value="VEU76472.1"/>
    <property type="molecule type" value="Genomic_DNA"/>
</dbReference>
<name>A0A449B7B1_9BACT</name>
<organism evidence="1 2">
    <name type="scientific">Mycoplasmopsis columboralis</name>
    <dbReference type="NCBI Taxonomy" id="171282"/>
    <lineage>
        <taxon>Bacteria</taxon>
        <taxon>Bacillati</taxon>
        <taxon>Mycoplasmatota</taxon>
        <taxon>Mycoplasmoidales</taxon>
        <taxon>Metamycoplasmataceae</taxon>
        <taxon>Mycoplasmopsis</taxon>
    </lineage>
</organism>
<keyword evidence="2" id="KW-1185">Reference proteome</keyword>
<sequence>MYLIEYDKNTFTQGSHVQISIDGEIQNYTLKYQLQDSHIKITSPELLVKLKEKNIFEIQCTYSSDFTTFLKYILKYIFYKSL</sequence>
<dbReference type="KEGG" id="mcou:NCTC10179_00658"/>
<dbReference type="AlphaFoldDB" id="A0A449B7B1"/>
<reference evidence="1 2" key="1">
    <citation type="submission" date="2019-01" db="EMBL/GenBank/DDBJ databases">
        <authorList>
            <consortium name="Pathogen Informatics"/>
        </authorList>
    </citation>
    <scope>NUCLEOTIDE SEQUENCE [LARGE SCALE GENOMIC DNA]</scope>
    <source>
        <strain evidence="1 2">NCTC10179</strain>
    </source>
</reference>
<proteinExistence type="predicted"/>